<evidence type="ECO:0000256" key="1">
    <source>
        <dbReference type="SAM" id="Phobius"/>
    </source>
</evidence>
<evidence type="ECO:0000313" key="3">
    <source>
        <dbReference type="Proteomes" id="UP000009097"/>
    </source>
</evidence>
<reference evidence="2" key="1">
    <citation type="submission" date="2007-04" db="EMBL/GenBank/DDBJ databases">
        <authorList>
            <consortium name="The Broad Institute Genome Sequencing Platform"/>
            <person name="Birren B."/>
            <person name="Lander E."/>
            <person name="Galagan J."/>
            <person name="Nusbaum C."/>
            <person name="Devon K."/>
            <person name="Ma L.-J."/>
            <person name="Jaffe D."/>
            <person name="Butler J."/>
            <person name="Alvarez P."/>
            <person name="Gnerre S."/>
            <person name="Grabherr M."/>
            <person name="Kleber M."/>
            <person name="Mauceli E."/>
            <person name="Brockman W."/>
            <person name="MacCallum I.A."/>
            <person name="Young S."/>
            <person name="LaButti K."/>
            <person name="DeCaprio D."/>
            <person name="Crawford M."/>
            <person name="Koehrsen M."/>
            <person name="Engels R."/>
            <person name="Montgomery P."/>
            <person name="Pearson M."/>
            <person name="Howarth C."/>
            <person name="Larson L."/>
            <person name="White J."/>
            <person name="O'Leary S."/>
            <person name="Kodira C."/>
            <person name="Zeng Q."/>
            <person name="Yandava C."/>
            <person name="Alvarado L."/>
            <person name="Kistler C."/>
            <person name="Shim W.-B."/>
            <person name="Kang S."/>
            <person name="Woloshuk C."/>
        </authorList>
    </citation>
    <scope>NUCLEOTIDE SEQUENCE</scope>
    <source>
        <strain evidence="2">4287</strain>
    </source>
</reference>
<keyword evidence="1" id="KW-1133">Transmembrane helix</keyword>
<gene>
    <name evidence="2" type="ORF">FOXG_19894</name>
</gene>
<evidence type="ECO:0000313" key="2">
    <source>
        <dbReference type="EMBL" id="KNB07715.1"/>
    </source>
</evidence>
<dbReference type="KEGG" id="fox:FOXG_19894"/>
<sequence>MNRGRRPVVVEEPQPSITQYFGQGYFSALFSLLAGLIFVGERAPRFDELIDVRMLQDTLNGTASGCLILWIIWYEGCFYVGVNFDHCALILSRSSSLDKVVLVAILSTGTCVSKIPETWLNAQSLSVIT</sequence>
<proteinExistence type="predicted"/>
<keyword evidence="1" id="KW-0812">Transmembrane</keyword>
<organism evidence="2 3">
    <name type="scientific">Fusarium oxysporum f. sp. lycopersici (strain 4287 / CBS 123668 / FGSC 9935 / NRRL 34936)</name>
    <name type="common">Fusarium vascular wilt of tomato</name>
    <dbReference type="NCBI Taxonomy" id="426428"/>
    <lineage>
        <taxon>Eukaryota</taxon>
        <taxon>Fungi</taxon>
        <taxon>Dikarya</taxon>
        <taxon>Ascomycota</taxon>
        <taxon>Pezizomycotina</taxon>
        <taxon>Sordariomycetes</taxon>
        <taxon>Hypocreomycetidae</taxon>
        <taxon>Hypocreales</taxon>
        <taxon>Nectriaceae</taxon>
        <taxon>Fusarium</taxon>
        <taxon>Fusarium oxysporum species complex</taxon>
    </lineage>
</organism>
<protein>
    <submittedName>
        <fullName evidence="2">Uncharacterized protein</fullName>
    </submittedName>
</protein>
<dbReference type="EMBL" id="DS231705">
    <property type="protein sequence ID" value="KNB07715.1"/>
    <property type="molecule type" value="Genomic_DNA"/>
</dbReference>
<dbReference type="VEuPathDB" id="FungiDB:FOXG_19894"/>
<dbReference type="AlphaFoldDB" id="A0A0J9V9E8"/>
<dbReference type="Proteomes" id="UP000009097">
    <property type="component" value="Unassembled WGS sequence"/>
</dbReference>
<reference evidence="2" key="2">
    <citation type="journal article" date="2010" name="Nature">
        <title>Comparative genomics reveals mobile pathogenicity chromosomes in Fusarium.</title>
        <authorList>
            <person name="Ma L.J."/>
            <person name="van der Does H.C."/>
            <person name="Borkovich K.A."/>
            <person name="Coleman J.J."/>
            <person name="Daboussi M.J."/>
            <person name="Di Pietro A."/>
            <person name="Dufresne M."/>
            <person name="Freitag M."/>
            <person name="Grabherr M."/>
            <person name="Henrissat B."/>
            <person name="Houterman P.M."/>
            <person name="Kang S."/>
            <person name="Shim W.B."/>
            <person name="Woloshuk C."/>
            <person name="Xie X."/>
            <person name="Xu J.R."/>
            <person name="Antoniw J."/>
            <person name="Baker S.E."/>
            <person name="Bluhm B.H."/>
            <person name="Breakspear A."/>
            <person name="Brown D.W."/>
            <person name="Butchko R.A."/>
            <person name="Chapman S."/>
            <person name="Coulson R."/>
            <person name="Coutinho P.M."/>
            <person name="Danchin E.G."/>
            <person name="Diener A."/>
            <person name="Gale L.R."/>
            <person name="Gardiner D.M."/>
            <person name="Goff S."/>
            <person name="Hammond-Kosack K.E."/>
            <person name="Hilburn K."/>
            <person name="Hua-Van A."/>
            <person name="Jonkers W."/>
            <person name="Kazan K."/>
            <person name="Kodira C.D."/>
            <person name="Koehrsen M."/>
            <person name="Kumar L."/>
            <person name="Lee Y.H."/>
            <person name="Li L."/>
            <person name="Manners J.M."/>
            <person name="Miranda-Saavedra D."/>
            <person name="Mukherjee M."/>
            <person name="Park G."/>
            <person name="Park J."/>
            <person name="Park S.Y."/>
            <person name="Proctor R.H."/>
            <person name="Regev A."/>
            <person name="Ruiz-Roldan M.C."/>
            <person name="Sain D."/>
            <person name="Sakthikumar S."/>
            <person name="Sykes S."/>
            <person name="Schwartz D.C."/>
            <person name="Turgeon B.G."/>
            <person name="Wapinski I."/>
            <person name="Yoder O."/>
            <person name="Young S."/>
            <person name="Zeng Q."/>
            <person name="Zhou S."/>
            <person name="Galagan J."/>
            <person name="Cuomo C.A."/>
            <person name="Kistler H.C."/>
            <person name="Rep M."/>
        </authorList>
    </citation>
    <scope>NUCLEOTIDE SEQUENCE [LARGE SCALE GENOMIC DNA]</scope>
    <source>
        <strain evidence="2">4287</strain>
    </source>
</reference>
<feature type="transmembrane region" description="Helical" evidence="1">
    <location>
        <begin position="20"/>
        <end position="39"/>
    </location>
</feature>
<name>A0A0J9V9E8_FUSO4</name>
<accession>A0A0J9V9E8</accession>
<keyword evidence="1" id="KW-0472">Membrane</keyword>
<dbReference type="GeneID" id="28960600"/>
<dbReference type="RefSeq" id="XP_018245760.1">
    <property type="nucleotide sequence ID" value="XM_018400173.1"/>
</dbReference>